<gene>
    <name evidence="3" type="primary">LOC111007894</name>
</gene>
<dbReference type="Proteomes" id="UP000504603">
    <property type="component" value="Unplaced"/>
</dbReference>
<dbReference type="InterPro" id="IPR000626">
    <property type="entry name" value="Ubiquitin-like_dom"/>
</dbReference>
<dbReference type="Pfam" id="PF00240">
    <property type="entry name" value="ubiquitin"/>
    <property type="match status" value="1"/>
</dbReference>
<accession>A0A6J1C3E5</accession>
<dbReference type="CDD" id="cd17039">
    <property type="entry name" value="Ubl_ubiquitin_like"/>
    <property type="match status" value="1"/>
</dbReference>
<evidence type="ECO:0000259" key="1">
    <source>
        <dbReference type="PROSITE" id="PS50053"/>
    </source>
</evidence>
<reference evidence="3" key="1">
    <citation type="submission" date="2025-08" db="UniProtKB">
        <authorList>
            <consortium name="RefSeq"/>
        </authorList>
    </citation>
    <scope>IDENTIFICATION</scope>
    <source>
        <strain evidence="3">OHB3-1</strain>
    </source>
</reference>
<sequence>MKLAVENLTGSLFHIQVKDDATVSDLKAEISAHHNNDLPSDRLIFIADDNPGRPISKDDDGFSLVDCGVKDGSHIYIFFHPLDHEDDRDHGGDDPDQDHHSRLFFFTCHNILLFDWNHR</sequence>
<evidence type="ECO:0000313" key="2">
    <source>
        <dbReference type="Proteomes" id="UP000504603"/>
    </source>
</evidence>
<protein>
    <submittedName>
        <fullName evidence="3">Uncharacterized protein LOC111007894</fullName>
    </submittedName>
</protein>
<dbReference type="GO" id="GO:0043130">
    <property type="term" value="F:ubiquitin binding"/>
    <property type="evidence" value="ECO:0007669"/>
    <property type="project" value="TreeGrafter"/>
</dbReference>
<dbReference type="GO" id="GO:0005829">
    <property type="term" value="C:cytosol"/>
    <property type="evidence" value="ECO:0007669"/>
    <property type="project" value="TreeGrafter"/>
</dbReference>
<dbReference type="InterPro" id="IPR029071">
    <property type="entry name" value="Ubiquitin-like_domsf"/>
</dbReference>
<dbReference type="GO" id="GO:0043161">
    <property type="term" value="P:proteasome-mediated ubiquitin-dependent protein catabolic process"/>
    <property type="evidence" value="ECO:0007669"/>
    <property type="project" value="TreeGrafter"/>
</dbReference>
<dbReference type="KEGG" id="mcha:111007894"/>
<dbReference type="OrthoDB" id="1916003at2759"/>
<dbReference type="Gene3D" id="3.10.20.90">
    <property type="entry name" value="Phosphatidylinositol 3-kinase Catalytic Subunit, Chain A, domain 1"/>
    <property type="match status" value="1"/>
</dbReference>
<dbReference type="SMART" id="SM00213">
    <property type="entry name" value="UBQ"/>
    <property type="match status" value="1"/>
</dbReference>
<keyword evidence="2" id="KW-1185">Reference proteome</keyword>
<dbReference type="PROSITE" id="PS50053">
    <property type="entry name" value="UBIQUITIN_2"/>
    <property type="match status" value="1"/>
</dbReference>
<feature type="domain" description="Ubiquitin-like" evidence="1">
    <location>
        <begin position="1"/>
        <end position="77"/>
    </location>
</feature>
<dbReference type="SUPFAM" id="SSF54236">
    <property type="entry name" value="Ubiquitin-like"/>
    <property type="match status" value="1"/>
</dbReference>
<dbReference type="GO" id="GO:0031593">
    <property type="term" value="F:polyubiquitin modification-dependent protein binding"/>
    <property type="evidence" value="ECO:0007669"/>
    <property type="project" value="TreeGrafter"/>
</dbReference>
<dbReference type="GeneID" id="111007894"/>
<proteinExistence type="predicted"/>
<dbReference type="GO" id="GO:0070628">
    <property type="term" value="F:proteasome binding"/>
    <property type="evidence" value="ECO:0007669"/>
    <property type="project" value="TreeGrafter"/>
</dbReference>
<name>A0A6J1C3E5_MOMCH</name>
<evidence type="ECO:0000313" key="3">
    <source>
        <dbReference type="RefSeq" id="XP_022136124.1"/>
    </source>
</evidence>
<dbReference type="PANTHER" id="PTHR10621">
    <property type="entry name" value="UV EXCISION REPAIR PROTEIN RAD23"/>
    <property type="match status" value="1"/>
</dbReference>
<dbReference type="AlphaFoldDB" id="A0A6J1C3E5"/>
<dbReference type="PANTHER" id="PTHR10621:SF61">
    <property type="entry name" value="UBIQUITIN FAMILY PROTEIN"/>
    <property type="match status" value="1"/>
</dbReference>
<dbReference type="RefSeq" id="XP_022136124.1">
    <property type="nucleotide sequence ID" value="XM_022280432.1"/>
</dbReference>
<dbReference type="GO" id="GO:0005654">
    <property type="term" value="C:nucleoplasm"/>
    <property type="evidence" value="ECO:0007669"/>
    <property type="project" value="TreeGrafter"/>
</dbReference>
<organism evidence="2 3">
    <name type="scientific">Momordica charantia</name>
    <name type="common">Bitter gourd</name>
    <name type="synonym">Balsam pear</name>
    <dbReference type="NCBI Taxonomy" id="3673"/>
    <lineage>
        <taxon>Eukaryota</taxon>
        <taxon>Viridiplantae</taxon>
        <taxon>Streptophyta</taxon>
        <taxon>Embryophyta</taxon>
        <taxon>Tracheophyta</taxon>
        <taxon>Spermatophyta</taxon>
        <taxon>Magnoliopsida</taxon>
        <taxon>eudicotyledons</taxon>
        <taxon>Gunneridae</taxon>
        <taxon>Pentapetalae</taxon>
        <taxon>rosids</taxon>
        <taxon>fabids</taxon>
        <taxon>Cucurbitales</taxon>
        <taxon>Cucurbitaceae</taxon>
        <taxon>Momordiceae</taxon>
        <taxon>Momordica</taxon>
    </lineage>
</organism>